<dbReference type="PANTHER" id="PTHR34714:SF2">
    <property type="entry name" value="EGF-LIKE DOMAIN-CONTAINING PROTEIN"/>
    <property type="match status" value="1"/>
</dbReference>
<protein>
    <recommendedName>
        <fullName evidence="4">Tc toxin complex TcA C-terminal TcB-binding domain-containing protein</fullName>
    </recommendedName>
</protein>
<name>A0ABR0SQE8_9HYPO</name>
<proteinExistence type="predicted"/>
<evidence type="ECO:0000313" key="3">
    <source>
        <dbReference type="Proteomes" id="UP001338125"/>
    </source>
</evidence>
<sequence length="799" mass="87570">MTKIASQPSNPTDWQKYAASNAVAAIPLQMENNVNNGSKIAVHRGVFLDASTVLNPGLHSLHIYTDVLGFMAEDIIITPAKNGIVQIVARVLTAAKPVTLRVPLATRPPVPCRFMRPYLGTDTDNVGVVVAFDNGEVITEYLKRYPDDSHAELQASLETELRIALAQFWENSSIAISICAHVAAITANQKIYSMLNTQAVALGQQLAGRVMAGQDMTHAPVLVLDTYKETMQLALDAASAFQDQYDRFQDKAESLEVQIQAWKTMLSQAIANQKMQGILCDSAYQKYQDAAKTAASCDQQFRYDNDDVQSAGLAFEAGVEKWKFEQKLKAIKEIFMAVVTFAVSIGQLCIGNPAGGGGAAKAVEGAVKAATEAEKIADQVAAEVSSGTLQKLKKVVEALGKLYPSVSKMVVAIKDLQSNPNINVPSIADISGTTKGDADSAAIVTMAAWDTWVLESDSQMTFAVTNAIEGASAYQLALRKHAINGKQLAQAQAEAVKAGYEYVQAQMEVMRCTKQVADLQSLVDGYTGQEEVYLKAEAQFYDRLMALRTGVVIELQNMVWAYRYWALAESKIVLDATKSIADYKSDLYQIARAMETVDEQYPSDFQGFTYRDASDKLPSNFGQLLVEGLTGETHSGSFTLAPEKALAGVFFGGSHYRLSGLDPTLKGALPHQNVAKDGVVIVRLQITTSGIYQDINKDQIFRFSSLSQSRRCSYELNADGERGETWDDPIFETKYHAEPTPFTQWKIKLLNPEEIDLSGLTGVDLKWKGHVRFDPTRRPRERLEQLQDGVNLASSQEAR</sequence>
<dbReference type="EMBL" id="JAVFKD010000010">
    <property type="protein sequence ID" value="KAK5994343.1"/>
    <property type="molecule type" value="Genomic_DNA"/>
</dbReference>
<reference evidence="2 3" key="1">
    <citation type="submission" date="2024-01" db="EMBL/GenBank/DDBJ databases">
        <title>Complete genome of Cladobotryum mycophilum ATHUM6906.</title>
        <authorList>
            <person name="Christinaki A.C."/>
            <person name="Myridakis A.I."/>
            <person name="Kouvelis V.N."/>
        </authorList>
    </citation>
    <scope>NUCLEOTIDE SEQUENCE [LARGE SCALE GENOMIC DNA]</scope>
    <source>
        <strain evidence="2 3">ATHUM6906</strain>
    </source>
</reference>
<accession>A0ABR0SQE8</accession>
<feature type="coiled-coil region" evidence="1">
    <location>
        <begin position="238"/>
        <end position="272"/>
    </location>
</feature>
<evidence type="ECO:0008006" key="4">
    <source>
        <dbReference type="Google" id="ProtNLM"/>
    </source>
</evidence>
<organism evidence="2 3">
    <name type="scientific">Cladobotryum mycophilum</name>
    <dbReference type="NCBI Taxonomy" id="491253"/>
    <lineage>
        <taxon>Eukaryota</taxon>
        <taxon>Fungi</taxon>
        <taxon>Dikarya</taxon>
        <taxon>Ascomycota</taxon>
        <taxon>Pezizomycotina</taxon>
        <taxon>Sordariomycetes</taxon>
        <taxon>Hypocreomycetidae</taxon>
        <taxon>Hypocreales</taxon>
        <taxon>Hypocreaceae</taxon>
        <taxon>Cladobotryum</taxon>
    </lineage>
</organism>
<dbReference type="Proteomes" id="UP001338125">
    <property type="component" value="Unassembled WGS sequence"/>
</dbReference>
<keyword evidence="1" id="KW-0175">Coiled coil</keyword>
<comment type="caution">
    <text evidence="2">The sequence shown here is derived from an EMBL/GenBank/DDBJ whole genome shotgun (WGS) entry which is preliminary data.</text>
</comment>
<gene>
    <name evidence="2" type="ORF">PT974_04817</name>
</gene>
<evidence type="ECO:0000313" key="2">
    <source>
        <dbReference type="EMBL" id="KAK5994343.1"/>
    </source>
</evidence>
<dbReference type="PANTHER" id="PTHR34714">
    <property type="entry name" value="EGF-LIKE DOMAIN-CONTAINING PROTEIN"/>
    <property type="match status" value="1"/>
</dbReference>
<keyword evidence="3" id="KW-1185">Reference proteome</keyword>
<evidence type="ECO:0000256" key="1">
    <source>
        <dbReference type="SAM" id="Coils"/>
    </source>
</evidence>